<proteinExistence type="predicted"/>
<organism evidence="1 2">
    <name type="scientific">Paraburkholderia solitsugae</name>
    <dbReference type="NCBI Taxonomy" id="2675748"/>
    <lineage>
        <taxon>Bacteria</taxon>
        <taxon>Pseudomonadati</taxon>
        <taxon>Pseudomonadota</taxon>
        <taxon>Betaproteobacteria</taxon>
        <taxon>Burkholderiales</taxon>
        <taxon>Burkholderiaceae</taxon>
        <taxon>Paraburkholderia</taxon>
    </lineage>
</organism>
<dbReference type="RefSeq" id="WP_172318722.1">
    <property type="nucleotide sequence ID" value="NZ_WOEY01000176.1"/>
</dbReference>
<evidence type="ECO:0000313" key="2">
    <source>
        <dbReference type="Proteomes" id="UP000652198"/>
    </source>
</evidence>
<gene>
    <name evidence="1" type="ORF">GNZ12_42200</name>
</gene>
<evidence type="ECO:0000313" key="1">
    <source>
        <dbReference type="EMBL" id="NPT47797.1"/>
    </source>
</evidence>
<reference evidence="1 2" key="1">
    <citation type="submission" date="2019-11" db="EMBL/GenBank/DDBJ databases">
        <title>Metabolism of dissolved organic matter in forest soils.</title>
        <authorList>
            <person name="Cyle K.T."/>
            <person name="Wilhelm R.C."/>
            <person name="Martinez C.E."/>
        </authorList>
    </citation>
    <scope>NUCLEOTIDE SEQUENCE [LARGE SCALE GENOMIC DNA]</scope>
    <source>
        <strain evidence="1 2">1N</strain>
    </source>
</reference>
<comment type="caution">
    <text evidence="1">The sequence shown here is derived from an EMBL/GenBank/DDBJ whole genome shotgun (WGS) entry which is preliminary data.</text>
</comment>
<protein>
    <submittedName>
        <fullName evidence="1">Uncharacterized protein</fullName>
    </submittedName>
</protein>
<sequence length="99" mass="10829">MRIKSKWGKGIHEGKVVSVVDGKRIYIHLRSAMETHASSHMAAGRGQRVLTAAIDNVHKIVDHMSEPFSHAERDDVVVLLYASDEARIATLAVLGLSDA</sequence>
<accession>A0ABX2C453</accession>
<dbReference type="Proteomes" id="UP000652198">
    <property type="component" value="Unassembled WGS sequence"/>
</dbReference>
<name>A0ABX2C453_9BURK</name>
<keyword evidence="2" id="KW-1185">Reference proteome</keyword>
<dbReference type="EMBL" id="WOEY01000176">
    <property type="protein sequence ID" value="NPT47797.1"/>
    <property type="molecule type" value="Genomic_DNA"/>
</dbReference>